<sequence>MTQNLEGIAQQLKNADKKVQLIYAFNGTGKTRLSKAFKELIAPKAEDGEEKDEEILSRQKILYYNAFTEDLFYWDNDLEKDGDPKLKIQPNSFTDWILGEQGQEVNIVETFQRYTNDKLTPIFIEKDIEQDGRKTGQKTYPEVIFSFERGTDESSGNIKISKGEESNFVWSIFYTLLDLVVESLNKPEEDDRETDQFNQLEYVFIDDPVSSLDENHLIQLAVNLGRLIKSSQSQLKFIISTHNPLFYNILYNELSLKTGFILSRMDDGTFELEEKRGDSNKSFSYHLHVKDLIQQAVNQDSVQRYHFALLRNLYEKTANFLGYNKWSDLLPGDQKAYASRIMNFYPHNTLSNEEIAEPTAPEKAMVRLLLDNLNNYGYWQQGEQND</sequence>
<dbReference type="Gene3D" id="3.40.50.300">
    <property type="entry name" value="P-loop containing nucleotide triphosphate hydrolases"/>
    <property type="match status" value="1"/>
</dbReference>
<dbReference type="PATRIC" id="fig|1549748.8.peg.2651"/>
<gene>
    <name evidence="1" type="ORF">WH95_05785</name>
</gene>
<evidence type="ECO:0000313" key="1">
    <source>
        <dbReference type="EMBL" id="KKJ77928.1"/>
    </source>
</evidence>
<reference evidence="1 2" key="1">
    <citation type="submission" date="2015-03" db="EMBL/GenBank/DDBJ databases">
        <title>Genome sequence of Kiloniella sp. P1-1, isolated from the gut microflora of Pacific white shrimp, Penaeus vannamei.</title>
        <authorList>
            <person name="Shao Z."/>
            <person name="Wang L."/>
            <person name="Li X."/>
        </authorList>
    </citation>
    <scope>NUCLEOTIDE SEQUENCE [LARGE SCALE GENOMIC DNA]</scope>
    <source>
        <strain evidence="1 2">P1-1</strain>
    </source>
</reference>
<dbReference type="SUPFAM" id="SSF52540">
    <property type="entry name" value="P-loop containing nucleoside triphosphate hydrolases"/>
    <property type="match status" value="1"/>
</dbReference>
<dbReference type="RefSeq" id="WP_046504190.1">
    <property type="nucleotide sequence ID" value="NZ_LANI01000003.1"/>
</dbReference>
<dbReference type="InterPro" id="IPR027417">
    <property type="entry name" value="P-loop_NTPase"/>
</dbReference>
<proteinExistence type="predicted"/>
<accession>A0A0M2RED4</accession>
<evidence type="ECO:0000313" key="2">
    <source>
        <dbReference type="Proteomes" id="UP000034491"/>
    </source>
</evidence>
<dbReference type="EMBL" id="LANI01000003">
    <property type="protein sequence ID" value="KKJ77928.1"/>
    <property type="molecule type" value="Genomic_DNA"/>
</dbReference>
<protein>
    <submittedName>
        <fullName evidence="1">Anticodon nuclease</fullName>
    </submittedName>
</protein>
<dbReference type="STRING" id="1549748.WH95_05785"/>
<dbReference type="Proteomes" id="UP000034491">
    <property type="component" value="Unassembled WGS sequence"/>
</dbReference>
<dbReference type="OrthoDB" id="9789562at2"/>
<comment type="caution">
    <text evidence="1">The sequence shown here is derived from an EMBL/GenBank/DDBJ whole genome shotgun (WGS) entry which is preliminary data.</text>
</comment>
<name>A0A0M2RED4_9PROT</name>
<keyword evidence="2" id="KW-1185">Reference proteome</keyword>
<dbReference type="AlphaFoldDB" id="A0A0M2RED4"/>
<organism evidence="1 2">
    <name type="scientific">Kiloniella litopenaei</name>
    <dbReference type="NCBI Taxonomy" id="1549748"/>
    <lineage>
        <taxon>Bacteria</taxon>
        <taxon>Pseudomonadati</taxon>
        <taxon>Pseudomonadota</taxon>
        <taxon>Alphaproteobacteria</taxon>
        <taxon>Rhodospirillales</taxon>
        <taxon>Kiloniellaceae</taxon>
        <taxon>Kiloniella</taxon>
    </lineage>
</organism>